<organism evidence="1 2">
    <name type="scientific">Trema orientale</name>
    <name type="common">Charcoal tree</name>
    <name type="synonym">Celtis orientalis</name>
    <dbReference type="NCBI Taxonomy" id="63057"/>
    <lineage>
        <taxon>Eukaryota</taxon>
        <taxon>Viridiplantae</taxon>
        <taxon>Streptophyta</taxon>
        <taxon>Embryophyta</taxon>
        <taxon>Tracheophyta</taxon>
        <taxon>Spermatophyta</taxon>
        <taxon>Magnoliopsida</taxon>
        <taxon>eudicotyledons</taxon>
        <taxon>Gunneridae</taxon>
        <taxon>Pentapetalae</taxon>
        <taxon>rosids</taxon>
        <taxon>fabids</taxon>
        <taxon>Rosales</taxon>
        <taxon>Cannabaceae</taxon>
        <taxon>Trema</taxon>
    </lineage>
</organism>
<accession>A0A2P5F8E2</accession>
<comment type="caution">
    <text evidence="1">The sequence shown here is derived from an EMBL/GenBank/DDBJ whole genome shotgun (WGS) entry which is preliminary data.</text>
</comment>
<evidence type="ECO:0000313" key="1">
    <source>
        <dbReference type="EMBL" id="PON94044.1"/>
    </source>
</evidence>
<dbReference type="InParanoid" id="A0A2P5F8E2"/>
<feature type="non-terminal residue" evidence="1">
    <location>
        <position position="1"/>
    </location>
</feature>
<sequence length="55" mass="6637">VQRQRYLRHCRIHHNRVSSLILANTITMAPKLTRGRGNHPRGLKQLFNYILHYRM</sequence>
<dbReference type="AlphaFoldDB" id="A0A2P5F8E2"/>
<dbReference type="EMBL" id="JXTC01000054">
    <property type="protein sequence ID" value="PON94044.1"/>
    <property type="molecule type" value="Genomic_DNA"/>
</dbReference>
<name>A0A2P5F8E2_TREOI</name>
<reference evidence="2" key="1">
    <citation type="submission" date="2016-06" db="EMBL/GenBank/DDBJ databases">
        <title>Parallel loss of symbiosis genes in relatives of nitrogen-fixing non-legume Parasponia.</title>
        <authorList>
            <person name="Van Velzen R."/>
            <person name="Holmer R."/>
            <person name="Bu F."/>
            <person name="Rutten L."/>
            <person name="Van Zeijl A."/>
            <person name="Liu W."/>
            <person name="Santuari L."/>
            <person name="Cao Q."/>
            <person name="Sharma T."/>
            <person name="Shen D."/>
            <person name="Roswanjaya Y."/>
            <person name="Wardhani T."/>
            <person name="Kalhor M.S."/>
            <person name="Jansen J."/>
            <person name="Van den Hoogen J."/>
            <person name="Gungor B."/>
            <person name="Hartog M."/>
            <person name="Hontelez J."/>
            <person name="Verver J."/>
            <person name="Yang W.-C."/>
            <person name="Schijlen E."/>
            <person name="Repin R."/>
            <person name="Schilthuizen M."/>
            <person name="Schranz E."/>
            <person name="Heidstra R."/>
            <person name="Miyata K."/>
            <person name="Fedorova E."/>
            <person name="Kohlen W."/>
            <person name="Bisseling T."/>
            <person name="Smit S."/>
            <person name="Geurts R."/>
        </authorList>
    </citation>
    <scope>NUCLEOTIDE SEQUENCE [LARGE SCALE GENOMIC DNA]</scope>
    <source>
        <strain evidence="2">cv. RG33-2</strain>
    </source>
</reference>
<keyword evidence="2" id="KW-1185">Reference proteome</keyword>
<gene>
    <name evidence="1" type="ORF">TorRG33x02_100830</name>
</gene>
<evidence type="ECO:0000313" key="2">
    <source>
        <dbReference type="Proteomes" id="UP000237000"/>
    </source>
</evidence>
<protein>
    <submittedName>
        <fullName evidence="1">Uncharacterized protein</fullName>
    </submittedName>
</protein>
<proteinExistence type="predicted"/>
<dbReference type="Proteomes" id="UP000237000">
    <property type="component" value="Unassembled WGS sequence"/>
</dbReference>